<evidence type="ECO:0000313" key="7">
    <source>
        <dbReference type="EMBL" id="MFE8699401.1"/>
    </source>
</evidence>
<keyword evidence="3" id="KW-0731">Sigma factor</keyword>
<keyword evidence="2" id="KW-0805">Transcription regulation</keyword>
<dbReference type="InterPro" id="IPR039425">
    <property type="entry name" value="RNA_pol_sigma-70-like"/>
</dbReference>
<organism evidence="7 8">
    <name type="scientific">Cytobacillus spartinae</name>
    <dbReference type="NCBI Taxonomy" id="3299023"/>
    <lineage>
        <taxon>Bacteria</taxon>
        <taxon>Bacillati</taxon>
        <taxon>Bacillota</taxon>
        <taxon>Bacilli</taxon>
        <taxon>Bacillales</taxon>
        <taxon>Bacillaceae</taxon>
        <taxon>Cytobacillus</taxon>
    </lineage>
</organism>
<dbReference type="EMBL" id="JBIACK010000001">
    <property type="protein sequence ID" value="MFE8699401.1"/>
    <property type="molecule type" value="Genomic_DNA"/>
</dbReference>
<evidence type="ECO:0000259" key="5">
    <source>
        <dbReference type="Pfam" id="PF04542"/>
    </source>
</evidence>
<dbReference type="InterPro" id="IPR013324">
    <property type="entry name" value="RNA_pol_sigma_r3/r4-like"/>
</dbReference>
<name>A0ABW6K5E2_9BACI</name>
<evidence type="ECO:0000256" key="4">
    <source>
        <dbReference type="ARBA" id="ARBA00023163"/>
    </source>
</evidence>
<dbReference type="InterPro" id="IPR013325">
    <property type="entry name" value="RNA_pol_sigma_r2"/>
</dbReference>
<dbReference type="Gene3D" id="1.10.10.10">
    <property type="entry name" value="Winged helix-like DNA-binding domain superfamily/Winged helix DNA-binding domain"/>
    <property type="match status" value="1"/>
</dbReference>
<evidence type="ECO:0000256" key="1">
    <source>
        <dbReference type="ARBA" id="ARBA00010641"/>
    </source>
</evidence>
<dbReference type="InterPro" id="IPR014284">
    <property type="entry name" value="RNA_pol_sigma-70_dom"/>
</dbReference>
<comment type="caution">
    <text evidence="7">The sequence shown here is derived from an EMBL/GenBank/DDBJ whole genome shotgun (WGS) entry which is preliminary data.</text>
</comment>
<dbReference type="RefSeq" id="WP_389357568.1">
    <property type="nucleotide sequence ID" value="NZ_JBIACK010000001.1"/>
</dbReference>
<dbReference type="NCBIfam" id="TIGR02937">
    <property type="entry name" value="sigma70-ECF"/>
    <property type="match status" value="1"/>
</dbReference>
<keyword evidence="8" id="KW-1185">Reference proteome</keyword>
<gene>
    <name evidence="7" type="ORF">ACFYKX_02060</name>
</gene>
<keyword evidence="4" id="KW-0804">Transcription</keyword>
<reference evidence="7 8" key="1">
    <citation type="submission" date="2024-08" db="EMBL/GenBank/DDBJ databases">
        <title>Two novel Cytobacillus novel species.</title>
        <authorList>
            <person name="Liu G."/>
        </authorList>
    </citation>
    <scope>NUCLEOTIDE SEQUENCE [LARGE SCALE GENOMIC DNA]</scope>
    <source>
        <strain evidence="7 8">FJAT-54145</strain>
    </source>
</reference>
<dbReference type="Proteomes" id="UP001601059">
    <property type="component" value="Unassembled WGS sequence"/>
</dbReference>
<dbReference type="SUPFAM" id="SSF88946">
    <property type="entry name" value="Sigma2 domain of RNA polymerase sigma factors"/>
    <property type="match status" value="1"/>
</dbReference>
<dbReference type="Gene3D" id="1.10.1740.10">
    <property type="match status" value="1"/>
</dbReference>
<evidence type="ECO:0000256" key="2">
    <source>
        <dbReference type="ARBA" id="ARBA00023015"/>
    </source>
</evidence>
<proteinExistence type="inferred from homology"/>
<dbReference type="InterPro" id="IPR007627">
    <property type="entry name" value="RNA_pol_sigma70_r2"/>
</dbReference>
<dbReference type="InterPro" id="IPR036388">
    <property type="entry name" value="WH-like_DNA-bd_sf"/>
</dbReference>
<dbReference type="Pfam" id="PF04542">
    <property type="entry name" value="Sigma70_r2"/>
    <property type="match status" value="1"/>
</dbReference>
<dbReference type="CDD" id="cd06171">
    <property type="entry name" value="Sigma70_r4"/>
    <property type="match status" value="1"/>
</dbReference>
<comment type="similarity">
    <text evidence="1">Belongs to the sigma-70 factor family. ECF subfamily.</text>
</comment>
<dbReference type="PANTHER" id="PTHR43133">
    <property type="entry name" value="RNA POLYMERASE ECF-TYPE SIGMA FACTO"/>
    <property type="match status" value="1"/>
</dbReference>
<dbReference type="Pfam" id="PF08281">
    <property type="entry name" value="Sigma70_r4_2"/>
    <property type="match status" value="1"/>
</dbReference>
<evidence type="ECO:0000313" key="8">
    <source>
        <dbReference type="Proteomes" id="UP001601059"/>
    </source>
</evidence>
<sequence>MVSENDVLLAQRGDKRAFVRLIDSCEQSLYRVSKGILKEDSDCADAIQETILKSYKSITKLKKPTYFKTWITRILINECYDLLRKRSKVIPMESLEEQLPDTGYNDSYFLELSDSLSKIDYKHRVVLTLFYFEDFSIKEISTILKIREGTVKSRLNRARTKLSSLLEMEERRLENGE</sequence>
<evidence type="ECO:0000259" key="6">
    <source>
        <dbReference type="Pfam" id="PF08281"/>
    </source>
</evidence>
<accession>A0ABW6K5E2</accession>
<feature type="domain" description="RNA polymerase sigma factor 70 region 4 type 2" evidence="6">
    <location>
        <begin position="112"/>
        <end position="162"/>
    </location>
</feature>
<dbReference type="InterPro" id="IPR013249">
    <property type="entry name" value="RNA_pol_sigma70_r4_t2"/>
</dbReference>
<evidence type="ECO:0000256" key="3">
    <source>
        <dbReference type="ARBA" id="ARBA00023082"/>
    </source>
</evidence>
<dbReference type="SUPFAM" id="SSF88659">
    <property type="entry name" value="Sigma3 and sigma4 domains of RNA polymerase sigma factors"/>
    <property type="match status" value="1"/>
</dbReference>
<protein>
    <submittedName>
        <fullName evidence="7">Sigma-70 family RNA polymerase sigma factor</fullName>
    </submittedName>
</protein>
<dbReference type="PANTHER" id="PTHR43133:SF51">
    <property type="entry name" value="RNA POLYMERASE SIGMA FACTOR"/>
    <property type="match status" value="1"/>
</dbReference>
<feature type="domain" description="RNA polymerase sigma-70 region 2" evidence="5">
    <location>
        <begin position="21"/>
        <end position="88"/>
    </location>
</feature>